<dbReference type="EMBL" id="KN823243">
    <property type="protein sequence ID" value="KIO19063.1"/>
    <property type="molecule type" value="Genomic_DNA"/>
</dbReference>
<name>A0A0C3KC75_9AGAM</name>
<gene>
    <name evidence="1" type="ORF">M407DRAFT_31276</name>
</gene>
<sequence>MSTNEPDYLEFRGRDLKECEEFISAVNKQARAQGKFRDDQWIADLVGASMAGDALLWWSALDQGTQRSWRSLQQAMLLRYRLHFAGKNGAEAEHFVHWVRQRALDVGKLDDPHWAAALASGCFVGSALRWYTSLDPGIRGDWDSLQQAIFVEYGQNFQGVSWSLTVPTPAAAATAPILPRRRARGRIQVKRQDDSRVYYLSKVLNTEPDYLGRVMVTQHVVEALEVEYESIPPFDDPRTLFIPDNQIPGCDALGMKWKMTDTTAAAETKFPYAAST</sequence>
<protein>
    <submittedName>
        <fullName evidence="1">Uncharacterized protein</fullName>
    </submittedName>
</protein>
<reference evidence="1 2" key="1">
    <citation type="submission" date="2014-04" db="EMBL/GenBank/DDBJ databases">
        <authorList>
            <consortium name="DOE Joint Genome Institute"/>
            <person name="Kuo A."/>
            <person name="Girlanda M."/>
            <person name="Perotto S."/>
            <person name="Kohler A."/>
            <person name="Nagy L.G."/>
            <person name="Floudas D."/>
            <person name="Copeland A."/>
            <person name="Barry K.W."/>
            <person name="Cichocki N."/>
            <person name="Veneault-Fourrey C."/>
            <person name="LaButti K."/>
            <person name="Lindquist E.A."/>
            <person name="Lipzen A."/>
            <person name="Lundell T."/>
            <person name="Morin E."/>
            <person name="Murat C."/>
            <person name="Sun H."/>
            <person name="Tunlid A."/>
            <person name="Henrissat B."/>
            <person name="Grigoriev I.V."/>
            <person name="Hibbett D.S."/>
            <person name="Martin F."/>
            <person name="Nordberg H.P."/>
            <person name="Cantor M.N."/>
            <person name="Hua S.X."/>
        </authorList>
    </citation>
    <scope>NUCLEOTIDE SEQUENCE [LARGE SCALE GENOMIC DNA]</scope>
    <source>
        <strain evidence="1 2">MUT 4182</strain>
    </source>
</reference>
<dbReference type="HOGENOM" id="CLU_066292_0_0_1"/>
<evidence type="ECO:0000313" key="1">
    <source>
        <dbReference type="EMBL" id="KIO19063.1"/>
    </source>
</evidence>
<accession>A0A0C3KC75</accession>
<keyword evidence="2" id="KW-1185">Reference proteome</keyword>
<dbReference type="AlphaFoldDB" id="A0A0C3KC75"/>
<proteinExistence type="predicted"/>
<dbReference type="OrthoDB" id="10344696at2759"/>
<dbReference type="Proteomes" id="UP000054248">
    <property type="component" value="Unassembled WGS sequence"/>
</dbReference>
<organism evidence="1 2">
    <name type="scientific">Tulasnella calospora MUT 4182</name>
    <dbReference type="NCBI Taxonomy" id="1051891"/>
    <lineage>
        <taxon>Eukaryota</taxon>
        <taxon>Fungi</taxon>
        <taxon>Dikarya</taxon>
        <taxon>Basidiomycota</taxon>
        <taxon>Agaricomycotina</taxon>
        <taxon>Agaricomycetes</taxon>
        <taxon>Cantharellales</taxon>
        <taxon>Tulasnellaceae</taxon>
        <taxon>Tulasnella</taxon>
    </lineage>
</organism>
<evidence type="ECO:0000313" key="2">
    <source>
        <dbReference type="Proteomes" id="UP000054248"/>
    </source>
</evidence>
<reference evidence="2" key="2">
    <citation type="submission" date="2015-01" db="EMBL/GenBank/DDBJ databases">
        <title>Evolutionary Origins and Diversification of the Mycorrhizal Mutualists.</title>
        <authorList>
            <consortium name="DOE Joint Genome Institute"/>
            <consortium name="Mycorrhizal Genomics Consortium"/>
            <person name="Kohler A."/>
            <person name="Kuo A."/>
            <person name="Nagy L.G."/>
            <person name="Floudas D."/>
            <person name="Copeland A."/>
            <person name="Barry K.W."/>
            <person name="Cichocki N."/>
            <person name="Veneault-Fourrey C."/>
            <person name="LaButti K."/>
            <person name="Lindquist E.A."/>
            <person name="Lipzen A."/>
            <person name="Lundell T."/>
            <person name="Morin E."/>
            <person name="Murat C."/>
            <person name="Riley R."/>
            <person name="Ohm R."/>
            <person name="Sun H."/>
            <person name="Tunlid A."/>
            <person name="Henrissat B."/>
            <person name="Grigoriev I.V."/>
            <person name="Hibbett D.S."/>
            <person name="Martin F."/>
        </authorList>
    </citation>
    <scope>NUCLEOTIDE SEQUENCE [LARGE SCALE GENOMIC DNA]</scope>
    <source>
        <strain evidence="2">MUT 4182</strain>
    </source>
</reference>